<keyword evidence="6 7" id="KW-0472">Membrane</keyword>
<evidence type="ECO:0000256" key="6">
    <source>
        <dbReference type="ARBA" id="ARBA00023136"/>
    </source>
</evidence>
<keyword evidence="5 7" id="KW-1133">Transmembrane helix</keyword>
<keyword evidence="10" id="KW-1185">Reference proteome</keyword>
<dbReference type="RefSeq" id="WP_263796803.1">
    <property type="nucleotide sequence ID" value="NZ_AP027141.1"/>
</dbReference>
<feature type="transmembrane region" description="Helical" evidence="7">
    <location>
        <begin position="31"/>
        <end position="54"/>
    </location>
</feature>
<evidence type="ECO:0000256" key="2">
    <source>
        <dbReference type="ARBA" id="ARBA00022448"/>
    </source>
</evidence>
<evidence type="ECO:0000313" key="10">
    <source>
        <dbReference type="Proteomes" id="UP001317779"/>
    </source>
</evidence>
<comment type="similarity">
    <text evidence="7">Belongs to the binding-protein-dependent transport system permease family.</text>
</comment>
<dbReference type="CDD" id="cd06261">
    <property type="entry name" value="TM_PBP2"/>
    <property type="match status" value="1"/>
</dbReference>
<evidence type="ECO:0000259" key="8">
    <source>
        <dbReference type="PROSITE" id="PS50928"/>
    </source>
</evidence>
<feature type="transmembrane region" description="Helical" evidence="7">
    <location>
        <begin position="254"/>
        <end position="279"/>
    </location>
</feature>
<evidence type="ECO:0000256" key="1">
    <source>
        <dbReference type="ARBA" id="ARBA00004651"/>
    </source>
</evidence>
<dbReference type="InterPro" id="IPR000515">
    <property type="entry name" value="MetI-like"/>
</dbReference>
<dbReference type="PROSITE" id="PS50928">
    <property type="entry name" value="ABC_TM1"/>
    <property type="match status" value="1"/>
</dbReference>
<proteinExistence type="inferred from homology"/>
<feature type="transmembrane region" description="Helical" evidence="7">
    <location>
        <begin position="211"/>
        <end position="234"/>
    </location>
</feature>
<feature type="transmembrane region" description="Helical" evidence="7">
    <location>
        <begin position="153"/>
        <end position="171"/>
    </location>
</feature>
<comment type="subcellular location">
    <subcellularLocation>
        <location evidence="1 7">Cell membrane</location>
        <topology evidence="1 7">Multi-pass membrane protein</topology>
    </subcellularLocation>
</comment>
<dbReference type="Gene3D" id="1.10.3720.10">
    <property type="entry name" value="MetI-like"/>
    <property type="match status" value="1"/>
</dbReference>
<dbReference type="InterPro" id="IPR050366">
    <property type="entry name" value="BP-dependent_transpt_permease"/>
</dbReference>
<dbReference type="SUPFAM" id="SSF161098">
    <property type="entry name" value="MetI-like"/>
    <property type="match status" value="1"/>
</dbReference>
<evidence type="ECO:0000256" key="5">
    <source>
        <dbReference type="ARBA" id="ARBA00022989"/>
    </source>
</evidence>
<protein>
    <submittedName>
        <fullName evidence="9">Peptide ABC transporter permease</fullName>
    </submittedName>
</protein>
<dbReference type="EMBL" id="AP027141">
    <property type="protein sequence ID" value="BDV29406.1"/>
    <property type="molecule type" value="Genomic_DNA"/>
</dbReference>
<evidence type="ECO:0000256" key="7">
    <source>
        <dbReference type="RuleBase" id="RU363032"/>
    </source>
</evidence>
<keyword evidence="2 7" id="KW-0813">Transport</keyword>
<evidence type="ECO:0000256" key="3">
    <source>
        <dbReference type="ARBA" id="ARBA00022475"/>
    </source>
</evidence>
<organism evidence="9 10">
    <name type="scientific">Microbacterium terricola</name>
    <dbReference type="NCBI Taxonomy" id="344163"/>
    <lineage>
        <taxon>Bacteria</taxon>
        <taxon>Bacillati</taxon>
        <taxon>Actinomycetota</taxon>
        <taxon>Actinomycetes</taxon>
        <taxon>Micrococcales</taxon>
        <taxon>Microbacteriaceae</taxon>
        <taxon>Microbacterium</taxon>
    </lineage>
</organism>
<accession>A0ABM8DVF2</accession>
<reference evidence="9 10" key="1">
    <citation type="submission" date="2022-12" db="EMBL/GenBank/DDBJ databases">
        <title>Microbacterium terricola strain KV-448 chromosome, complete genome.</title>
        <authorList>
            <person name="Oshima T."/>
            <person name="Moriya T."/>
            <person name="Bessho Y."/>
        </authorList>
    </citation>
    <scope>NUCLEOTIDE SEQUENCE [LARGE SCALE GENOMIC DNA]</scope>
    <source>
        <strain evidence="9 10">KV-448</strain>
    </source>
</reference>
<dbReference type="Proteomes" id="UP001317779">
    <property type="component" value="Chromosome"/>
</dbReference>
<dbReference type="InterPro" id="IPR035906">
    <property type="entry name" value="MetI-like_sf"/>
</dbReference>
<evidence type="ECO:0000313" key="9">
    <source>
        <dbReference type="EMBL" id="BDV29406.1"/>
    </source>
</evidence>
<feature type="transmembrane region" description="Helical" evidence="7">
    <location>
        <begin position="92"/>
        <end position="116"/>
    </location>
</feature>
<name>A0ABM8DVF2_9MICO</name>
<feature type="transmembrane region" description="Helical" evidence="7">
    <location>
        <begin position="128"/>
        <end position="147"/>
    </location>
</feature>
<dbReference type="Pfam" id="PF00528">
    <property type="entry name" value="BPD_transp_1"/>
    <property type="match status" value="1"/>
</dbReference>
<sequence length="294" mass="30123">MSAPVRNQPETAAEQLVEVAAPSRRRGHATLVIGVILTSIVVVTALVSLFWLPYPLSDISGGRLEGPGSAHLLGTDRLGRDLMSQLMAGARIALTVGAGAVLLAGTLGTLVGLAAALAKPWVDDTVSATLDVIIAFPVLLLAMLVVAVQGASLGSAILAIGLAMSAVIARLTRILSRRVLQEQFVTAARTSGTRLPGIVGRHILPNIAPTLAVSLALQFGVAVLAEASLSYLGLGAPPPNASWGRMLQEAQGTVLTAPVGALAPGIAIIALVLGVNFLADGLREFADPTRRGSR</sequence>
<feature type="domain" description="ABC transmembrane type-1" evidence="8">
    <location>
        <begin position="90"/>
        <end position="279"/>
    </location>
</feature>
<evidence type="ECO:0000256" key="4">
    <source>
        <dbReference type="ARBA" id="ARBA00022692"/>
    </source>
</evidence>
<keyword evidence="3" id="KW-1003">Cell membrane</keyword>
<gene>
    <name evidence="9" type="ORF">Microterr_00660</name>
</gene>
<keyword evidence="4 7" id="KW-0812">Transmembrane</keyword>
<dbReference type="PANTHER" id="PTHR43386">
    <property type="entry name" value="OLIGOPEPTIDE TRANSPORT SYSTEM PERMEASE PROTEIN APPC"/>
    <property type="match status" value="1"/>
</dbReference>
<dbReference type="PANTHER" id="PTHR43386:SF25">
    <property type="entry name" value="PEPTIDE ABC TRANSPORTER PERMEASE PROTEIN"/>
    <property type="match status" value="1"/>
</dbReference>